<gene>
    <name evidence="10" type="primary">LOC101239586</name>
</gene>
<evidence type="ECO:0000256" key="2">
    <source>
        <dbReference type="ARBA" id="ARBA00009731"/>
    </source>
</evidence>
<evidence type="ECO:0000313" key="9">
    <source>
        <dbReference type="Proteomes" id="UP001652625"/>
    </source>
</evidence>
<name>A0ABM4D595_HYDVU</name>
<reference evidence="10" key="1">
    <citation type="submission" date="2025-08" db="UniProtKB">
        <authorList>
            <consortium name="RefSeq"/>
        </authorList>
    </citation>
    <scope>IDENTIFICATION</scope>
</reference>
<dbReference type="Gene3D" id="3.40.50.2000">
    <property type="entry name" value="Glycogen Phosphorylase B"/>
    <property type="match status" value="1"/>
</dbReference>
<dbReference type="PANTHER" id="PTHR12154">
    <property type="entry name" value="GLYCOSYL TRANSFERASE-RELATED"/>
    <property type="match status" value="1"/>
</dbReference>
<evidence type="ECO:0000256" key="7">
    <source>
        <dbReference type="ARBA" id="ARBA00023136"/>
    </source>
</evidence>
<evidence type="ECO:0000256" key="5">
    <source>
        <dbReference type="ARBA" id="ARBA00022824"/>
    </source>
</evidence>
<feature type="transmembrane region" description="Helical" evidence="8">
    <location>
        <begin position="6"/>
        <end position="24"/>
    </location>
</feature>
<dbReference type="NCBIfam" id="NF041549">
    <property type="entry name" value="PssD"/>
    <property type="match status" value="1"/>
</dbReference>
<evidence type="ECO:0000256" key="1">
    <source>
        <dbReference type="ARBA" id="ARBA00004389"/>
    </source>
</evidence>
<comment type="similarity">
    <text evidence="2">Belongs to the ALG14 family.</text>
</comment>
<evidence type="ECO:0000313" key="10">
    <source>
        <dbReference type="RefSeq" id="XP_065669464.1"/>
    </source>
</evidence>
<dbReference type="RefSeq" id="XP_065669464.1">
    <property type="nucleotide sequence ID" value="XM_065813392.1"/>
</dbReference>
<evidence type="ECO:0000256" key="6">
    <source>
        <dbReference type="ARBA" id="ARBA00022989"/>
    </source>
</evidence>
<evidence type="ECO:0000256" key="8">
    <source>
        <dbReference type="SAM" id="Phobius"/>
    </source>
</evidence>
<feature type="transmembrane region" description="Helical" evidence="8">
    <location>
        <begin position="140"/>
        <end position="159"/>
    </location>
</feature>
<dbReference type="SUPFAM" id="SSF53756">
    <property type="entry name" value="UDP-Glycosyltransferase/glycogen phosphorylase"/>
    <property type="match status" value="1"/>
</dbReference>
<organism evidence="9 10">
    <name type="scientific">Hydra vulgaris</name>
    <name type="common">Hydra</name>
    <name type="synonym">Hydra attenuata</name>
    <dbReference type="NCBI Taxonomy" id="6087"/>
    <lineage>
        <taxon>Eukaryota</taxon>
        <taxon>Metazoa</taxon>
        <taxon>Cnidaria</taxon>
        <taxon>Hydrozoa</taxon>
        <taxon>Hydroidolina</taxon>
        <taxon>Anthoathecata</taxon>
        <taxon>Aplanulata</taxon>
        <taxon>Hydridae</taxon>
        <taxon>Hydra</taxon>
    </lineage>
</organism>
<keyword evidence="4 8" id="KW-0812">Transmembrane</keyword>
<dbReference type="GeneID" id="101239586"/>
<keyword evidence="10" id="KW-0808">Transferase</keyword>
<keyword evidence="9" id="KW-1185">Reference proteome</keyword>
<dbReference type="PANTHER" id="PTHR12154:SF4">
    <property type="entry name" value="UDP-N-ACETYLGLUCOSAMINE TRANSFERASE SUBUNIT ALG14 HOMOLOG"/>
    <property type="match status" value="1"/>
</dbReference>
<feature type="transmembrane region" description="Helical" evidence="8">
    <location>
        <begin position="109"/>
        <end position="128"/>
    </location>
</feature>
<keyword evidence="6 8" id="KW-1133">Transmembrane helix</keyword>
<comment type="subcellular location">
    <subcellularLocation>
        <location evidence="1">Endoplasmic reticulum membrane</location>
        <topology evidence="1">Single-pass membrane protein</topology>
    </subcellularLocation>
</comment>
<protein>
    <recommendedName>
        <fullName evidence="3">UDP-N-acetylglucosamine transferase subunit ALG14</fullName>
    </recommendedName>
</protein>
<dbReference type="Pfam" id="PF08660">
    <property type="entry name" value="Alg14"/>
    <property type="match status" value="1"/>
</dbReference>
<proteinExistence type="inferred from homology"/>
<sequence length="211" mass="24372">MLFELCAIILGLFVLFICRVKFLLLKLSKRNVNVAKQSCRIMIIIGSGGHTAEMMRLVNSLSNKYYPRVYVLAESDKQSLNKITEYEQIKFNKEPNFERIYRSREVNQSWFLTLFTSLFGCFQAFFILLKHKPDLVLCNGPGTCVPLCFVAFLLKVVFLSNTKIVFVESICRVKSLSLTAKILYLFADRLLVQWSDLLLKYPRAVYIGKLV</sequence>
<evidence type="ECO:0000256" key="4">
    <source>
        <dbReference type="ARBA" id="ARBA00022692"/>
    </source>
</evidence>
<dbReference type="GO" id="GO:0016740">
    <property type="term" value="F:transferase activity"/>
    <property type="evidence" value="ECO:0007669"/>
    <property type="project" value="UniProtKB-KW"/>
</dbReference>
<keyword evidence="7 8" id="KW-0472">Membrane</keyword>
<accession>A0ABM4D595</accession>
<evidence type="ECO:0000256" key="3">
    <source>
        <dbReference type="ARBA" id="ARBA00017467"/>
    </source>
</evidence>
<dbReference type="InterPro" id="IPR013969">
    <property type="entry name" value="Oligosacch_biosynth_Alg14"/>
</dbReference>
<keyword evidence="5" id="KW-0256">Endoplasmic reticulum</keyword>
<dbReference type="Proteomes" id="UP001652625">
    <property type="component" value="Chromosome 12"/>
</dbReference>